<protein>
    <submittedName>
        <fullName evidence="1">DNA binding protein</fullName>
    </submittedName>
</protein>
<organism evidence="1 2">
    <name type="scientific">Neodiprion abietis nucleopolyhedrovirus</name>
    <dbReference type="NCBI Taxonomy" id="204507"/>
    <lineage>
        <taxon>Viruses</taxon>
        <taxon>Viruses incertae sedis</taxon>
        <taxon>Naldaviricetes</taxon>
        <taxon>Lefavirales</taxon>
        <taxon>Baculoviridae</taxon>
        <taxon>Gammabaculovirus</taxon>
        <taxon>Gammabaculovirus neabietis</taxon>
    </lineage>
</organism>
<accession>Q0ZP74</accession>
<dbReference type="InterPro" id="IPR006871">
    <property type="entry name" value="ssDNA-bd_baculovirus"/>
</dbReference>
<gene>
    <name evidence="1" type="primary">dbp</name>
</gene>
<keyword evidence="2" id="KW-1185">Reference proteome</keyword>
<evidence type="ECO:0000313" key="1">
    <source>
        <dbReference type="EMBL" id="ABC74880.1"/>
    </source>
</evidence>
<evidence type="ECO:0000313" key="2">
    <source>
        <dbReference type="Proteomes" id="UP000242804"/>
    </source>
</evidence>
<dbReference type="EMBL" id="DQ317692">
    <property type="protein sequence ID" value="ABC74880.1"/>
    <property type="molecule type" value="Genomic_DNA"/>
</dbReference>
<dbReference type="KEGG" id="vg:4179175"/>
<dbReference type="RefSeq" id="YP_667854.1">
    <property type="nucleotide sequence ID" value="NC_008252.1"/>
</dbReference>
<dbReference type="OrthoDB" id="15213at10239"/>
<dbReference type="GeneID" id="4179175"/>
<dbReference type="Proteomes" id="UP000242804">
    <property type="component" value="Segment"/>
</dbReference>
<name>Q0ZP74_9CBAC</name>
<reference evidence="1 2" key="1">
    <citation type="journal article" date="2006" name="J. Virol.">
        <title>Sequence analysis and organization of the Neodiprion abietis nucleopolyhedrovirus genome.</title>
        <authorList>
            <person name="Duffy S.P."/>
            <person name="Young A.M."/>
            <person name="Morin B."/>
            <person name="Lucarotti C.J."/>
            <person name="Koop B.F."/>
            <person name="Levin D.B."/>
        </authorList>
    </citation>
    <scope>NUCLEOTIDE SEQUENCE [LARGE SCALE GENOMIC DNA]</scope>
</reference>
<proteinExistence type="predicted"/>
<dbReference type="Pfam" id="PF04786">
    <property type="entry name" value="Baculo_DNA_bind"/>
    <property type="match status" value="1"/>
</dbReference>
<sequence>MELQIIKHEPPIFITKLITCLQEGVVNFKVLDSDYFNFPFDQVKIPSVQNFDISNWGCIVPTDKKTTYKIGVRQHGGVQPSILWKIVHIKGGSGQYGEYLQMYGRLPEDFETVMSQIYSYVAGIKNNVFIEPITYIKISRSEFYKKYYKVSKTANMFFVNGNEWNPSDGLIVESCTNEDVDPFQTEMTVLMGAELIGLKKKPEVLVHVFGNDGDNSNATEKPVACDIKPFIFLIIK</sequence>